<sequence>MKRQNKTALLAVLLATLSGVPQFSAVAAGQDNTAFEKINIAYQQFTLPNGLTVLVHSDHSVPNIFVGVWYKVGSKNEAAGKTGFAHLFEHLMFQDTIHRKGEYFLPFNKAGAVGMNGTTNLDRTNFYETVPSNALDLALWMESDRMGYLGNSITQQLLDEQRAVVKNEKRQGQLHPGANVYARFLKNFYPKGHPYDHTTIGSMEDLDNASLADVKQWFKDAYGAANAVLVLSGDVDLTTAKDKVTHYFSDVPAGRPLDRIDQWIPELSQVKRDVIYDKVPTVSLNRVWALPNNSAKDTTLMELVSRTLAGNKNTPLYRLLIDEKQLALGVQASVNASDVSSIFSLDISLKPGANIDEVNQLIDTTLKKYFKDGPEEEQLKAINLSGEIELLRSMESNAAIGTRLIEGLTQHNDPLFINQQRQWLSTASPKDVRQVAQRWLDKPYYEVRLLPLPKANAMNGNVDRTKLPAIGKFEGKVTMPPIHQAVLKNGIKLVVAERHNLPLVDISMQFATGSLADQHYAPGVAAQAFSMLAMGTKKYNMSELAKQMDKLGVSISGGAGTQNSGVSWSGLAEHLDDVFALAAEMIRNPTYPQVELDKVITHIDSAYDGYERDPMRASEQVYAKAIWGEQHPFGKIISRAEAKQLSRTTIQRFHDHEIGPNNATLYFVGDIDLKRAKELAERYFGDWQQITPSPLAKIALPQGDVGKIILVDAPGAVQSHISVGHAVAPFDKDSAATQSLMDAALGSGFNSRLNMNLREDKGWAYGFSAGISNAPTGDRVFTASGTVQTDKTAAAMLEIKREISDYVSSRPITADELQRDKDSAIHSIPQGFTNNGAYLGSMINADVYKVPYQRVETATQRLEKVSQAQVEALAKATYKPKELTWVIIGDLSKIEQDIRALHLGPVEVWDIYGHQVR</sequence>
<proteinExistence type="inferred from homology"/>
<dbReference type="EMBL" id="SLWF01000017">
    <property type="protein sequence ID" value="TCN82819.1"/>
    <property type="molecule type" value="Genomic_DNA"/>
</dbReference>
<keyword evidence="5" id="KW-0482">Metalloprotease</keyword>
<dbReference type="Proteomes" id="UP000294832">
    <property type="component" value="Unassembled WGS sequence"/>
</dbReference>
<dbReference type="InterPro" id="IPR050626">
    <property type="entry name" value="Peptidase_M16"/>
</dbReference>
<evidence type="ECO:0000256" key="2">
    <source>
        <dbReference type="ARBA" id="ARBA00022670"/>
    </source>
</evidence>
<dbReference type="Pfam" id="PF05193">
    <property type="entry name" value="Peptidase_M16_C"/>
    <property type="match status" value="2"/>
</dbReference>
<feature type="domain" description="Peptidase M16 N-terminal" evidence="7">
    <location>
        <begin position="53"/>
        <end position="173"/>
    </location>
</feature>
<keyword evidence="10" id="KW-1185">Reference proteome</keyword>
<dbReference type="Pfam" id="PF00675">
    <property type="entry name" value="Peptidase_M16"/>
    <property type="match status" value="2"/>
</dbReference>
<feature type="signal peptide" evidence="6">
    <location>
        <begin position="1"/>
        <end position="27"/>
    </location>
</feature>
<feature type="domain" description="Peptidase M16 C-terminal" evidence="8">
    <location>
        <begin position="209"/>
        <end position="381"/>
    </location>
</feature>
<dbReference type="RefSeq" id="WP_133039339.1">
    <property type="nucleotide sequence ID" value="NZ_SLWF01000017.1"/>
</dbReference>
<reference evidence="9 10" key="1">
    <citation type="submission" date="2019-03" db="EMBL/GenBank/DDBJ databases">
        <title>Freshwater and sediment microbial communities from various areas in North America, analyzing microbe dynamics in response to fracking.</title>
        <authorList>
            <person name="Lamendella R."/>
        </authorList>
    </citation>
    <scope>NUCLEOTIDE SEQUENCE [LARGE SCALE GENOMIC DNA]</scope>
    <source>
        <strain evidence="9 10">74A</strain>
    </source>
</reference>
<dbReference type="SUPFAM" id="SSF63411">
    <property type="entry name" value="LuxS/MPP-like metallohydrolase"/>
    <property type="match status" value="4"/>
</dbReference>
<protein>
    <submittedName>
        <fullName evidence="9">Zinc protease</fullName>
    </submittedName>
</protein>
<keyword evidence="6" id="KW-0732">Signal</keyword>
<evidence type="ECO:0000313" key="10">
    <source>
        <dbReference type="Proteomes" id="UP000294832"/>
    </source>
</evidence>
<evidence type="ECO:0000259" key="8">
    <source>
        <dbReference type="Pfam" id="PF05193"/>
    </source>
</evidence>
<dbReference type="GO" id="GO:0006508">
    <property type="term" value="P:proteolysis"/>
    <property type="evidence" value="ECO:0007669"/>
    <property type="project" value="UniProtKB-KW"/>
</dbReference>
<evidence type="ECO:0000256" key="3">
    <source>
        <dbReference type="ARBA" id="ARBA00022801"/>
    </source>
</evidence>
<dbReference type="InterPro" id="IPR011765">
    <property type="entry name" value="Pept_M16_N"/>
</dbReference>
<dbReference type="GO" id="GO:0046872">
    <property type="term" value="F:metal ion binding"/>
    <property type="evidence" value="ECO:0007669"/>
    <property type="project" value="InterPro"/>
</dbReference>
<gene>
    <name evidence="9" type="ORF">EDC91_11738</name>
</gene>
<organism evidence="9 10">
    <name type="scientific">Shewanella fodinae</name>
    <dbReference type="NCBI Taxonomy" id="552357"/>
    <lineage>
        <taxon>Bacteria</taxon>
        <taxon>Pseudomonadati</taxon>
        <taxon>Pseudomonadota</taxon>
        <taxon>Gammaproteobacteria</taxon>
        <taxon>Alteromonadales</taxon>
        <taxon>Shewanellaceae</taxon>
        <taxon>Shewanella</taxon>
    </lineage>
</organism>
<accession>A0A4R2F9N9</accession>
<keyword evidence="2 9" id="KW-0645">Protease</keyword>
<feature type="domain" description="Peptidase M16 N-terminal" evidence="7">
    <location>
        <begin position="497"/>
        <end position="625"/>
    </location>
</feature>
<dbReference type="Gene3D" id="3.30.830.10">
    <property type="entry name" value="Metalloenzyme, LuxS/M16 peptidase-like"/>
    <property type="match status" value="4"/>
</dbReference>
<comment type="caution">
    <text evidence="9">The sequence shown here is derived from an EMBL/GenBank/DDBJ whole genome shotgun (WGS) entry which is preliminary data.</text>
</comment>
<keyword evidence="4" id="KW-0862">Zinc</keyword>
<evidence type="ECO:0000256" key="6">
    <source>
        <dbReference type="SAM" id="SignalP"/>
    </source>
</evidence>
<evidence type="ECO:0000256" key="1">
    <source>
        <dbReference type="ARBA" id="ARBA00007261"/>
    </source>
</evidence>
<dbReference type="OrthoDB" id="9811314at2"/>
<feature type="domain" description="Peptidase M16 C-terminal" evidence="8">
    <location>
        <begin position="645"/>
        <end position="821"/>
    </location>
</feature>
<evidence type="ECO:0000259" key="7">
    <source>
        <dbReference type="Pfam" id="PF00675"/>
    </source>
</evidence>
<comment type="similarity">
    <text evidence="1">Belongs to the peptidase M16 family.</text>
</comment>
<evidence type="ECO:0000256" key="4">
    <source>
        <dbReference type="ARBA" id="ARBA00022833"/>
    </source>
</evidence>
<keyword evidence="3" id="KW-0378">Hydrolase</keyword>
<dbReference type="InterPro" id="IPR007863">
    <property type="entry name" value="Peptidase_M16_C"/>
</dbReference>
<feature type="chain" id="PRO_5020225220" evidence="6">
    <location>
        <begin position="28"/>
        <end position="917"/>
    </location>
</feature>
<dbReference type="AlphaFoldDB" id="A0A4R2F9N9"/>
<dbReference type="GO" id="GO:0008237">
    <property type="term" value="F:metallopeptidase activity"/>
    <property type="evidence" value="ECO:0007669"/>
    <property type="project" value="UniProtKB-KW"/>
</dbReference>
<evidence type="ECO:0000313" key="9">
    <source>
        <dbReference type="EMBL" id="TCN82819.1"/>
    </source>
</evidence>
<name>A0A4R2F9N9_9GAMM</name>
<dbReference type="InterPro" id="IPR011249">
    <property type="entry name" value="Metalloenz_LuxS/M16"/>
</dbReference>
<dbReference type="PANTHER" id="PTHR43690">
    <property type="entry name" value="NARDILYSIN"/>
    <property type="match status" value="1"/>
</dbReference>
<evidence type="ECO:0000256" key="5">
    <source>
        <dbReference type="ARBA" id="ARBA00023049"/>
    </source>
</evidence>
<dbReference type="PANTHER" id="PTHR43690:SF17">
    <property type="entry name" value="PROTEIN YHJJ"/>
    <property type="match status" value="1"/>
</dbReference>